<accession>A0A7C9D1R9</accession>
<proteinExistence type="predicted"/>
<evidence type="ECO:0000313" key="1">
    <source>
        <dbReference type="EMBL" id="MBA4629503.1"/>
    </source>
</evidence>
<reference evidence="1" key="1">
    <citation type="journal article" date="2013" name="J. Plant Res.">
        <title>Effect of fungi and light on seed germination of three Opuntia species from semiarid lands of central Mexico.</title>
        <authorList>
            <person name="Delgado-Sanchez P."/>
            <person name="Jimenez-Bremont J.F."/>
            <person name="Guerrero-Gonzalez Mde L."/>
            <person name="Flores J."/>
        </authorList>
    </citation>
    <scope>NUCLEOTIDE SEQUENCE</scope>
    <source>
        <tissue evidence="1">Cladode</tissue>
    </source>
</reference>
<dbReference type="EMBL" id="GISG01069940">
    <property type="protein sequence ID" value="MBA4629503.1"/>
    <property type="molecule type" value="Transcribed_RNA"/>
</dbReference>
<sequence>MIWIVRNLFRFFRERKGDWQNMQKLCLERENGRNWHTDEGREKGGGGWNNSEKWKMKNRDNTLMWKEEREAADQLHEHVYIILLDKWPFFSIKHTIWLTIFTDLT</sequence>
<protein>
    <submittedName>
        <fullName evidence="1">Uncharacterized protein</fullName>
    </submittedName>
</protein>
<dbReference type="AlphaFoldDB" id="A0A7C9D1R9"/>
<name>A0A7C9D1R9_OPUST</name>
<reference evidence="1" key="2">
    <citation type="submission" date="2020-07" db="EMBL/GenBank/DDBJ databases">
        <authorList>
            <person name="Vera ALvarez R."/>
            <person name="Arias-Moreno D.M."/>
            <person name="Jimenez-Jacinto V."/>
            <person name="Jimenez-Bremont J.F."/>
            <person name="Swaminathan K."/>
            <person name="Moose S.P."/>
            <person name="Guerrero-Gonzalez M.L."/>
            <person name="Marino-Ramirez L."/>
            <person name="Landsman D."/>
            <person name="Rodriguez-Kessler M."/>
            <person name="Delgado-Sanchez P."/>
        </authorList>
    </citation>
    <scope>NUCLEOTIDE SEQUENCE</scope>
    <source>
        <tissue evidence="1">Cladode</tissue>
    </source>
</reference>
<organism evidence="1">
    <name type="scientific">Opuntia streptacantha</name>
    <name type="common">Prickly pear cactus</name>
    <name type="synonym">Opuntia cardona</name>
    <dbReference type="NCBI Taxonomy" id="393608"/>
    <lineage>
        <taxon>Eukaryota</taxon>
        <taxon>Viridiplantae</taxon>
        <taxon>Streptophyta</taxon>
        <taxon>Embryophyta</taxon>
        <taxon>Tracheophyta</taxon>
        <taxon>Spermatophyta</taxon>
        <taxon>Magnoliopsida</taxon>
        <taxon>eudicotyledons</taxon>
        <taxon>Gunneridae</taxon>
        <taxon>Pentapetalae</taxon>
        <taxon>Caryophyllales</taxon>
        <taxon>Cactineae</taxon>
        <taxon>Cactaceae</taxon>
        <taxon>Opuntioideae</taxon>
        <taxon>Opuntia</taxon>
    </lineage>
</organism>